<dbReference type="GO" id="GO:0009252">
    <property type="term" value="P:peptidoglycan biosynthetic process"/>
    <property type="evidence" value="ECO:0007669"/>
    <property type="project" value="UniProtKB-UniRule"/>
</dbReference>
<dbReference type="GO" id="GO:0071555">
    <property type="term" value="P:cell wall organization"/>
    <property type="evidence" value="ECO:0007669"/>
    <property type="project" value="UniProtKB-KW"/>
</dbReference>
<keyword evidence="5 14" id="KW-0121">Carboxypeptidase</keyword>
<dbReference type="GO" id="GO:0071972">
    <property type="term" value="F:peptidoglycan L,D-transpeptidase activity"/>
    <property type="evidence" value="ECO:0007669"/>
    <property type="project" value="TreeGrafter"/>
</dbReference>
<comment type="pathway">
    <text evidence="14">Cell wall biogenesis; peptidoglycan biosynthesis.</text>
</comment>
<dbReference type="InterPro" id="IPR005311">
    <property type="entry name" value="PBP_dimer"/>
</dbReference>
<keyword evidence="14" id="KW-0862">Zinc</keyword>
<keyword evidence="9 14" id="KW-0133">Cell shape</keyword>
<feature type="binding site" evidence="14">
    <location>
        <position position="369"/>
    </location>
    <ligand>
        <name>Zn(2+)</name>
        <dbReference type="ChEBI" id="CHEBI:29105"/>
    </ligand>
</feature>
<name>A0A432WY71_9GAMM</name>
<evidence type="ECO:0000256" key="8">
    <source>
        <dbReference type="ARBA" id="ARBA00022801"/>
    </source>
</evidence>
<dbReference type="OrthoDB" id="9766847at2"/>
<evidence type="ECO:0000256" key="11">
    <source>
        <dbReference type="ARBA" id="ARBA00022989"/>
    </source>
</evidence>
<dbReference type="GO" id="GO:0009002">
    <property type="term" value="F:serine-type D-Ala-D-Ala carboxypeptidase activity"/>
    <property type="evidence" value="ECO:0007669"/>
    <property type="project" value="UniProtKB-UniRule"/>
</dbReference>
<dbReference type="PANTHER" id="PTHR30627:SF2">
    <property type="entry name" value="PEPTIDOGLYCAN D,D-TRANSPEPTIDASE MRDA"/>
    <property type="match status" value="1"/>
</dbReference>
<comment type="function">
    <text evidence="14">Catalyzes cross-linking of the peptidoglycan cell wall.</text>
</comment>
<dbReference type="InterPro" id="IPR017790">
    <property type="entry name" value="Penicillin-binding_protein_2"/>
</dbReference>
<keyword evidence="11 14" id="KW-1133">Transmembrane helix</keyword>
<dbReference type="InterPro" id="IPR012338">
    <property type="entry name" value="Beta-lactam/transpept-like"/>
</dbReference>
<evidence type="ECO:0000256" key="10">
    <source>
        <dbReference type="ARBA" id="ARBA00022984"/>
    </source>
</evidence>
<evidence type="ECO:0000256" key="1">
    <source>
        <dbReference type="ARBA" id="ARBA00004167"/>
    </source>
</evidence>
<sequence length="637" mass="71027">MKKRVPIRNHQAESALFGRRAIVSLTIVGVVFLGLLANLYKLQVTSFQEFQTRSNSNRIVVLPVAPNRGLIYDRNGEILADNTPVYSLEVSPAEVGDMRTVVEKLVALLELPADTAESFYSRLNQTRRFPQVTLFDNLNESQVARFASVQHQFPGINIEGRLQRFYPHRDLLTHAVGYVGRINQQDVLQLREQELYAQYAATRTIGKLGIERYYENILHGEVGYQTVEVNNRGRVVRTLDFNPPTPGKDIHLELDIGYQKVARDQLRGRRGAIIVLDANTGGILALYSNPGYDPNLFVGGISSTEYRALLNNTSNPLINRATQGRYPPASTIKPHLGVLGLHLGVITAESRVWDPGWYQLEGVERRFRDWRAQGHGWVDITKAIAESCNTYYYDLSFQLGIDNISSFMGEMGFGKRTGIDISEESTALMPDRGWKRARYNEPWYHGETLSIGIGQSFWTVTPLQLATSTSIIATEGRRLQPRLLRGVGEQNAIEYTDIIENPPLVLSDSAHWQTIKNAMQATITDPRGTARLAFLNAPYTAAGKTGTAQVVALSDETDERPDVEDVAERFRDNATYIGYAPAEYPEIVVSIALENVGGGGRNAAPVSRALMDYYFASETEKAAILQAIEDEEANANN</sequence>
<feature type="domain" description="Penicillin-binding protein dimerisation" evidence="16">
    <location>
        <begin position="64"/>
        <end position="239"/>
    </location>
</feature>
<evidence type="ECO:0000256" key="2">
    <source>
        <dbReference type="ARBA" id="ARBA00004236"/>
    </source>
</evidence>
<evidence type="ECO:0000256" key="7">
    <source>
        <dbReference type="ARBA" id="ARBA00022692"/>
    </source>
</evidence>
<evidence type="ECO:0000259" key="15">
    <source>
        <dbReference type="Pfam" id="PF00905"/>
    </source>
</evidence>
<dbReference type="UniPathway" id="UPA00219"/>
<feature type="binding site" evidence="14">
    <location>
        <position position="388"/>
    </location>
    <ligand>
        <name>Zn(2+)</name>
        <dbReference type="ChEBI" id="CHEBI:29105"/>
    </ligand>
</feature>
<dbReference type="Pfam" id="PF03717">
    <property type="entry name" value="PBP_dimer"/>
    <property type="match status" value="1"/>
</dbReference>
<feature type="domain" description="Penicillin-binding protein transpeptidase" evidence="15">
    <location>
        <begin position="271"/>
        <end position="612"/>
    </location>
</feature>
<dbReference type="AlphaFoldDB" id="A0A432WY71"/>
<evidence type="ECO:0000256" key="14">
    <source>
        <dbReference type="HAMAP-Rule" id="MF_02081"/>
    </source>
</evidence>
<organism evidence="17 18">
    <name type="scientific">Aliidiomarina shirensis</name>
    <dbReference type="NCBI Taxonomy" id="1048642"/>
    <lineage>
        <taxon>Bacteria</taxon>
        <taxon>Pseudomonadati</taxon>
        <taxon>Pseudomonadota</taxon>
        <taxon>Gammaproteobacteria</taxon>
        <taxon>Alteromonadales</taxon>
        <taxon>Idiomarinaceae</taxon>
        <taxon>Aliidiomarina</taxon>
    </lineage>
</organism>
<dbReference type="Pfam" id="PF00905">
    <property type="entry name" value="Transpeptidase"/>
    <property type="match status" value="1"/>
</dbReference>
<evidence type="ECO:0000256" key="13">
    <source>
        <dbReference type="ARBA" id="ARBA00023316"/>
    </source>
</evidence>
<dbReference type="PANTHER" id="PTHR30627">
    <property type="entry name" value="PEPTIDOGLYCAN D,D-TRANSPEPTIDASE"/>
    <property type="match status" value="1"/>
</dbReference>
<dbReference type="EMBL" id="PIPP01000001">
    <property type="protein sequence ID" value="RUO38722.1"/>
    <property type="molecule type" value="Genomic_DNA"/>
</dbReference>
<dbReference type="SUPFAM" id="SSF56601">
    <property type="entry name" value="beta-lactamase/transpeptidase-like"/>
    <property type="match status" value="1"/>
</dbReference>
<dbReference type="Gene3D" id="3.90.1310.10">
    <property type="entry name" value="Penicillin-binding protein 2a (Domain 2)"/>
    <property type="match status" value="1"/>
</dbReference>
<dbReference type="GO" id="GO:0005886">
    <property type="term" value="C:plasma membrane"/>
    <property type="evidence" value="ECO:0007669"/>
    <property type="project" value="UniProtKB-SubCell"/>
</dbReference>
<dbReference type="GO" id="GO:0008270">
    <property type="term" value="F:zinc ion binding"/>
    <property type="evidence" value="ECO:0007669"/>
    <property type="project" value="UniProtKB-UniRule"/>
</dbReference>
<evidence type="ECO:0000256" key="12">
    <source>
        <dbReference type="ARBA" id="ARBA00023136"/>
    </source>
</evidence>
<dbReference type="Proteomes" id="UP000286934">
    <property type="component" value="Unassembled WGS sequence"/>
</dbReference>
<keyword evidence="13 14" id="KW-0961">Cell wall biogenesis/degradation</keyword>
<keyword evidence="10 14" id="KW-0573">Peptidoglycan synthesis</keyword>
<keyword evidence="7 14" id="KW-0812">Transmembrane</keyword>
<feature type="binding site" evidence="14">
    <location>
        <position position="375"/>
    </location>
    <ligand>
        <name>Zn(2+)</name>
        <dbReference type="ChEBI" id="CHEBI:29105"/>
    </ligand>
</feature>
<comment type="similarity">
    <text evidence="14">Belongs to the transpeptidase family. MrdA subfamily.</text>
</comment>
<dbReference type="RefSeq" id="WP_126805943.1">
    <property type="nucleotide sequence ID" value="NZ_PIPP01000001.1"/>
</dbReference>
<reference evidence="18" key="1">
    <citation type="journal article" date="2018" name="Front. Microbiol.">
        <title>Genome-Based Analysis Reveals the Taxonomy and Diversity of the Family Idiomarinaceae.</title>
        <authorList>
            <person name="Liu Y."/>
            <person name="Lai Q."/>
            <person name="Shao Z."/>
        </authorList>
    </citation>
    <scope>NUCLEOTIDE SEQUENCE [LARGE SCALE GENOMIC DNA]</scope>
    <source>
        <strain evidence="18">AIS</strain>
    </source>
</reference>
<dbReference type="GO" id="GO:0008360">
    <property type="term" value="P:regulation of cell shape"/>
    <property type="evidence" value="ECO:0007669"/>
    <property type="project" value="UniProtKB-KW"/>
</dbReference>
<dbReference type="SUPFAM" id="SSF56519">
    <property type="entry name" value="Penicillin binding protein dimerisation domain"/>
    <property type="match status" value="1"/>
</dbReference>
<keyword evidence="8 14" id="KW-0378">Hydrolase</keyword>
<dbReference type="InterPro" id="IPR050515">
    <property type="entry name" value="Beta-lactam/transpept"/>
</dbReference>
<comment type="subcellular location">
    <subcellularLocation>
        <location evidence="14">Cell inner membrane</location>
        <topology evidence="14">Single-pass membrane protein</topology>
    </subcellularLocation>
    <subcellularLocation>
        <location evidence="2">Cell membrane</location>
    </subcellularLocation>
    <subcellularLocation>
        <location evidence="1">Membrane</location>
        <topology evidence="1">Single-pass membrane protein</topology>
    </subcellularLocation>
</comment>
<evidence type="ECO:0000313" key="18">
    <source>
        <dbReference type="Proteomes" id="UP000286934"/>
    </source>
</evidence>
<keyword evidence="4 14" id="KW-0997">Cell inner membrane</keyword>
<dbReference type="Gene3D" id="3.30.1390.30">
    <property type="entry name" value="Penicillin-binding protein 2a, domain 3"/>
    <property type="match status" value="1"/>
</dbReference>
<keyword evidence="14" id="KW-0479">Metal-binding</keyword>
<keyword evidence="6 14" id="KW-0645">Protease</keyword>
<feature type="active site" description="Acyl-ester intermediate" evidence="14">
    <location>
        <position position="330"/>
    </location>
</feature>
<keyword evidence="12 14" id="KW-0472">Membrane</keyword>
<proteinExistence type="inferred from homology"/>
<dbReference type="GO" id="GO:0006508">
    <property type="term" value="P:proteolysis"/>
    <property type="evidence" value="ECO:0007669"/>
    <property type="project" value="UniProtKB-KW"/>
</dbReference>
<evidence type="ECO:0000256" key="6">
    <source>
        <dbReference type="ARBA" id="ARBA00022670"/>
    </source>
</evidence>
<evidence type="ECO:0000259" key="16">
    <source>
        <dbReference type="Pfam" id="PF03717"/>
    </source>
</evidence>
<protein>
    <recommendedName>
        <fullName evidence="14">Peptidoglycan D,D-transpeptidase MrdA</fullName>
        <ecNumber evidence="14">3.4.16.4</ecNumber>
    </recommendedName>
    <alternativeName>
        <fullName evidence="14">Penicillin-binding protein 2</fullName>
        <shortName evidence="14">PBP-2</shortName>
    </alternativeName>
</protein>
<evidence type="ECO:0000256" key="4">
    <source>
        <dbReference type="ARBA" id="ARBA00022519"/>
    </source>
</evidence>
<gene>
    <name evidence="14 17" type="primary">mrdA</name>
    <name evidence="17" type="ORF">CWE13_03545</name>
</gene>
<evidence type="ECO:0000313" key="17">
    <source>
        <dbReference type="EMBL" id="RUO38722.1"/>
    </source>
</evidence>
<feature type="binding site" evidence="14">
    <location>
        <position position="354"/>
    </location>
    <ligand>
        <name>Zn(2+)</name>
        <dbReference type="ChEBI" id="CHEBI:29105"/>
    </ligand>
</feature>
<dbReference type="Gene3D" id="3.40.710.10">
    <property type="entry name" value="DD-peptidase/beta-lactamase superfamily"/>
    <property type="match status" value="1"/>
</dbReference>
<dbReference type="GO" id="GO:0008658">
    <property type="term" value="F:penicillin binding"/>
    <property type="evidence" value="ECO:0007669"/>
    <property type="project" value="UniProtKB-UniRule"/>
</dbReference>
<comment type="caution">
    <text evidence="17">The sequence shown here is derived from an EMBL/GenBank/DDBJ whole genome shotgun (WGS) entry which is preliminary data.</text>
</comment>
<dbReference type="HAMAP" id="MF_02081">
    <property type="entry name" value="MrdA_transpept"/>
    <property type="match status" value="1"/>
</dbReference>
<keyword evidence="18" id="KW-1185">Reference proteome</keyword>
<comment type="cofactor">
    <cofactor evidence="14">
        <name>Zn(2+)</name>
        <dbReference type="ChEBI" id="CHEBI:29105"/>
    </cofactor>
    <text evidence="14">Binds one Zn(2+) ion per subunit.</text>
</comment>
<feature type="transmembrane region" description="Helical" evidence="14">
    <location>
        <begin position="21"/>
        <end position="40"/>
    </location>
</feature>
<dbReference type="InterPro" id="IPR036138">
    <property type="entry name" value="PBP_dimer_sf"/>
</dbReference>
<dbReference type="InterPro" id="IPR001460">
    <property type="entry name" value="PCN-bd_Tpept"/>
</dbReference>
<dbReference type="EC" id="3.4.16.4" evidence="14"/>
<comment type="catalytic activity">
    <reaction evidence="14">
        <text>Preferential cleavage: (Ac)2-L-Lys-D-Ala-|-D-Ala. Also transpeptidation of peptidyl-alanyl moieties that are N-acyl substituents of D-alanine.</text>
        <dbReference type="EC" id="3.4.16.4"/>
    </reaction>
</comment>
<evidence type="ECO:0000256" key="5">
    <source>
        <dbReference type="ARBA" id="ARBA00022645"/>
    </source>
</evidence>
<dbReference type="NCBIfam" id="TIGR03423">
    <property type="entry name" value="pbp2_mrdA"/>
    <property type="match status" value="1"/>
</dbReference>
<evidence type="ECO:0000256" key="3">
    <source>
        <dbReference type="ARBA" id="ARBA00022475"/>
    </source>
</evidence>
<evidence type="ECO:0000256" key="9">
    <source>
        <dbReference type="ARBA" id="ARBA00022960"/>
    </source>
</evidence>
<keyword evidence="3 14" id="KW-1003">Cell membrane</keyword>
<accession>A0A432WY71</accession>